<keyword evidence="2" id="KW-0732">Signal</keyword>
<sequence length="119" mass="12659">MTRSPSYAVAMFALLALTSWQMGVAFAEPAPAEAPATPGRDLPITAAPPRSGANSFTRAQAQVRLSDRGYDGIADLSQDGNGVWWARARRDGRPVMVWLDFKGRTGEALSQHGSATGGR</sequence>
<evidence type="ECO:0000313" key="3">
    <source>
        <dbReference type="EMBL" id="MCQ8241338.1"/>
    </source>
</evidence>
<organism evidence="3 4">
    <name type="scientific">Rhizosaccharibacter radicis</name>
    <dbReference type="NCBI Taxonomy" id="2782605"/>
    <lineage>
        <taxon>Bacteria</taxon>
        <taxon>Pseudomonadati</taxon>
        <taxon>Pseudomonadota</taxon>
        <taxon>Alphaproteobacteria</taxon>
        <taxon>Acetobacterales</taxon>
        <taxon>Acetobacteraceae</taxon>
        <taxon>Rhizosaccharibacter</taxon>
    </lineage>
</organism>
<dbReference type="EMBL" id="JAMZEJ010000006">
    <property type="protein sequence ID" value="MCQ8241338.1"/>
    <property type="molecule type" value="Genomic_DNA"/>
</dbReference>
<evidence type="ECO:0000256" key="2">
    <source>
        <dbReference type="SAM" id="SignalP"/>
    </source>
</evidence>
<feature type="chain" id="PRO_5047450744" description="PepSY domain-containing protein" evidence="2">
    <location>
        <begin position="28"/>
        <end position="119"/>
    </location>
</feature>
<dbReference type="RefSeq" id="WP_422920081.1">
    <property type="nucleotide sequence ID" value="NZ_JAMZEJ010000006.1"/>
</dbReference>
<protein>
    <recommendedName>
        <fullName evidence="5">PepSY domain-containing protein</fullName>
    </recommendedName>
</protein>
<evidence type="ECO:0000313" key="4">
    <source>
        <dbReference type="Proteomes" id="UP001524547"/>
    </source>
</evidence>
<proteinExistence type="predicted"/>
<evidence type="ECO:0000256" key="1">
    <source>
        <dbReference type="SAM" id="MobiDB-lite"/>
    </source>
</evidence>
<accession>A0ABT1VYD6</accession>
<keyword evidence="4" id="KW-1185">Reference proteome</keyword>
<comment type="caution">
    <text evidence="3">The sequence shown here is derived from an EMBL/GenBank/DDBJ whole genome shotgun (WGS) entry which is preliminary data.</text>
</comment>
<evidence type="ECO:0008006" key="5">
    <source>
        <dbReference type="Google" id="ProtNLM"/>
    </source>
</evidence>
<gene>
    <name evidence="3" type="ORF">NFI88_10855</name>
</gene>
<feature type="signal peptide" evidence="2">
    <location>
        <begin position="1"/>
        <end position="27"/>
    </location>
</feature>
<reference evidence="3 4" key="1">
    <citation type="submission" date="2022-06" db="EMBL/GenBank/DDBJ databases">
        <title>Rhizosaccharibacter gen. nov. sp. nov. KSS12, endophytic bacteria isolated from sugarcane.</title>
        <authorList>
            <person name="Pitiwittayakul N."/>
        </authorList>
    </citation>
    <scope>NUCLEOTIDE SEQUENCE [LARGE SCALE GENOMIC DNA]</scope>
    <source>
        <strain evidence="3 4">KSS12</strain>
    </source>
</reference>
<feature type="region of interest" description="Disordered" evidence="1">
    <location>
        <begin position="31"/>
        <end position="56"/>
    </location>
</feature>
<name>A0ABT1VYD6_9PROT</name>
<dbReference type="Proteomes" id="UP001524547">
    <property type="component" value="Unassembled WGS sequence"/>
</dbReference>